<sequence>MATGYVAGVVRGLFNAVFQPRRFVQSRTDNYAAGWVWTALEMNRLAVVYVVNLALYAVPLTLAGIGVQSTAAAPSWFEALAGGLADPTALWQFLSALIQNSAFLTVAAVLTLVNYHAAVLLTLNSKGVLQTAHTITYSTSAYLAGLFSLVWYLSQSATTEVAAAFVIAIQKEFIYFFIDALGSEFTLASGRPDAVNVAAVSQEGQFVLAALVGCVLYYLYSMYLGARINHGASRFTGFLVLLAVAAAPALYIVGTILAYSLNIVG</sequence>
<feature type="transmembrane region" description="Helical" evidence="1">
    <location>
        <begin position="46"/>
        <end position="67"/>
    </location>
</feature>
<protein>
    <recommendedName>
        <fullName evidence="4">Yip1 domain-containing protein</fullName>
    </recommendedName>
</protein>
<keyword evidence="3" id="KW-1185">Reference proteome</keyword>
<proteinExistence type="predicted"/>
<dbReference type="Proteomes" id="UP001596395">
    <property type="component" value="Unassembled WGS sequence"/>
</dbReference>
<evidence type="ECO:0000313" key="3">
    <source>
        <dbReference type="Proteomes" id="UP001596395"/>
    </source>
</evidence>
<feature type="transmembrane region" description="Helical" evidence="1">
    <location>
        <begin position="238"/>
        <end position="261"/>
    </location>
</feature>
<evidence type="ECO:0000256" key="1">
    <source>
        <dbReference type="SAM" id="Phobius"/>
    </source>
</evidence>
<keyword evidence="1" id="KW-1133">Transmembrane helix</keyword>
<dbReference type="RefSeq" id="WP_336348473.1">
    <property type="nucleotide sequence ID" value="NZ_JAZAQL010000001.1"/>
</dbReference>
<keyword evidence="1" id="KW-0812">Transmembrane</keyword>
<keyword evidence="1" id="KW-0472">Membrane</keyword>
<name>A0ABD5VB78_9EURY</name>
<dbReference type="EMBL" id="JBHSXN010000001">
    <property type="protein sequence ID" value="MFC6951440.1"/>
    <property type="molecule type" value="Genomic_DNA"/>
</dbReference>
<dbReference type="AlphaFoldDB" id="A0ABD5VB78"/>
<feature type="transmembrane region" description="Helical" evidence="1">
    <location>
        <begin position="135"/>
        <end position="153"/>
    </location>
</feature>
<comment type="caution">
    <text evidence="2">The sequence shown here is derived from an EMBL/GenBank/DDBJ whole genome shotgun (WGS) entry which is preliminary data.</text>
</comment>
<organism evidence="2 3">
    <name type="scientific">Halorubellus litoreus</name>
    <dbReference type="NCBI Taxonomy" id="755308"/>
    <lineage>
        <taxon>Archaea</taxon>
        <taxon>Methanobacteriati</taxon>
        <taxon>Methanobacteriota</taxon>
        <taxon>Stenosarchaea group</taxon>
        <taxon>Halobacteria</taxon>
        <taxon>Halobacteriales</taxon>
        <taxon>Halorubellaceae</taxon>
        <taxon>Halorubellus</taxon>
    </lineage>
</organism>
<reference evidence="2 3" key="1">
    <citation type="journal article" date="2019" name="Int. J. Syst. Evol. Microbiol.">
        <title>The Global Catalogue of Microorganisms (GCM) 10K type strain sequencing project: providing services to taxonomists for standard genome sequencing and annotation.</title>
        <authorList>
            <consortium name="The Broad Institute Genomics Platform"/>
            <consortium name="The Broad Institute Genome Sequencing Center for Infectious Disease"/>
            <person name="Wu L."/>
            <person name="Ma J."/>
        </authorList>
    </citation>
    <scope>NUCLEOTIDE SEQUENCE [LARGE SCALE GENOMIC DNA]</scope>
    <source>
        <strain evidence="2 3">GX26</strain>
    </source>
</reference>
<evidence type="ECO:0000313" key="2">
    <source>
        <dbReference type="EMBL" id="MFC6951440.1"/>
    </source>
</evidence>
<accession>A0ABD5VB78</accession>
<feature type="transmembrane region" description="Helical" evidence="1">
    <location>
        <begin position="206"/>
        <end position="226"/>
    </location>
</feature>
<feature type="transmembrane region" description="Helical" evidence="1">
    <location>
        <begin position="102"/>
        <end position="123"/>
    </location>
</feature>
<evidence type="ECO:0008006" key="4">
    <source>
        <dbReference type="Google" id="ProtNLM"/>
    </source>
</evidence>
<gene>
    <name evidence="2" type="ORF">ACFQGB_01070</name>
</gene>